<proteinExistence type="predicted"/>
<feature type="signal peptide" evidence="3">
    <location>
        <begin position="1"/>
        <end position="32"/>
    </location>
</feature>
<evidence type="ECO:0000259" key="4">
    <source>
        <dbReference type="Pfam" id="PF04213"/>
    </source>
</evidence>
<keyword evidence="3" id="KW-0732">Signal</keyword>
<feature type="domain" description="Htaa" evidence="4">
    <location>
        <begin position="48"/>
        <end position="210"/>
    </location>
</feature>
<organism evidence="5 6">
    <name type="scientific">Streptomyces albus (strain ATCC 21838 / DSM 41398 / FERM P-419 / JCM 4703 / NBRC 107858)</name>
    <dbReference type="NCBI Taxonomy" id="1081613"/>
    <lineage>
        <taxon>Bacteria</taxon>
        <taxon>Bacillati</taxon>
        <taxon>Actinomycetota</taxon>
        <taxon>Actinomycetes</taxon>
        <taxon>Kitasatosporales</taxon>
        <taxon>Streptomycetaceae</taxon>
        <taxon>Streptomyces</taxon>
    </lineage>
</organism>
<keyword evidence="2" id="KW-1133">Transmembrane helix</keyword>
<keyword evidence="2" id="KW-0472">Membrane</keyword>
<evidence type="ECO:0000256" key="2">
    <source>
        <dbReference type="SAM" id="Phobius"/>
    </source>
</evidence>
<dbReference type="Proteomes" id="UP000031523">
    <property type="component" value="Chromosome"/>
</dbReference>
<feature type="chain" id="PRO_5002101423" evidence="3">
    <location>
        <begin position="33"/>
        <end position="500"/>
    </location>
</feature>
<dbReference type="Pfam" id="PF04213">
    <property type="entry name" value="HtaA"/>
    <property type="match status" value="2"/>
</dbReference>
<feature type="domain" description="Htaa" evidence="4">
    <location>
        <begin position="263"/>
        <end position="417"/>
    </location>
</feature>
<dbReference type="InterPro" id="IPR006311">
    <property type="entry name" value="TAT_signal"/>
</dbReference>
<evidence type="ECO:0000256" key="1">
    <source>
        <dbReference type="SAM" id="MobiDB-lite"/>
    </source>
</evidence>
<keyword evidence="2" id="KW-0812">Transmembrane</keyword>
<dbReference type="InterPro" id="IPR007331">
    <property type="entry name" value="Htaa"/>
</dbReference>
<evidence type="ECO:0000313" key="5">
    <source>
        <dbReference type="EMBL" id="AJE85989.1"/>
    </source>
</evidence>
<dbReference type="KEGG" id="sals:SLNWT_5613"/>
<feature type="transmembrane region" description="Helical" evidence="2">
    <location>
        <begin position="470"/>
        <end position="491"/>
    </location>
</feature>
<keyword evidence="6" id="KW-1185">Reference proteome</keyword>
<gene>
    <name evidence="5" type="ORF">SLNWT_5613</name>
</gene>
<name>A0A0B5EW23_STRA4</name>
<evidence type="ECO:0000256" key="3">
    <source>
        <dbReference type="SAM" id="SignalP"/>
    </source>
</evidence>
<evidence type="ECO:0000313" key="6">
    <source>
        <dbReference type="Proteomes" id="UP000031523"/>
    </source>
</evidence>
<dbReference type="PROSITE" id="PS51318">
    <property type="entry name" value="TAT"/>
    <property type="match status" value="1"/>
</dbReference>
<protein>
    <submittedName>
        <fullName evidence="5">Membrane protein</fullName>
    </submittedName>
</protein>
<reference evidence="5 6" key="1">
    <citation type="submission" date="2015-01" db="EMBL/GenBank/DDBJ databases">
        <title>Enhanced salinomycin production by adjusting the supply of polyketide extender units in Streptomyce albus DSM 41398.</title>
        <authorList>
            <person name="Lu C."/>
        </authorList>
    </citation>
    <scope>NUCLEOTIDE SEQUENCE [LARGE SCALE GENOMIC DNA]</scope>
    <source>
        <strain evidence="6">ATCC 21838 / DSM 41398 / FERM P-419 / JCM 4703 / NBRC 107858</strain>
    </source>
</reference>
<dbReference type="AlphaFoldDB" id="A0A0B5EW23"/>
<accession>A0A0B5EW23</accession>
<feature type="region of interest" description="Disordered" evidence="1">
    <location>
        <begin position="212"/>
        <end position="257"/>
    </location>
</feature>
<dbReference type="EMBL" id="CP010519">
    <property type="protein sequence ID" value="AJE85989.1"/>
    <property type="molecule type" value="Genomic_DNA"/>
</dbReference>
<sequence>MAVIRRRTAFAASVAAALTLGAAGSVALPAVAAPGEGAPAAKAIELKDGTLDWGFKESFRKYLLSPIAQGRIEVADGAEQAPDNGPFTFTGGTGSYDTGTHAVDTAFRGGVHFWGHNGTLDITLSDLKLATTGTAGSITADVTTGKEGEKPATDQDVPLAGIDLSEVQPGQGEGGAMVFQDIPAKLTKEGAAAFQGFYQEGTALDPATLTVTPAAAPTGEPTTGPTGEPTATPSGTPTAEPSGTPTATPSTSAPAPAGEVFDATLSWGLKQSFRTYILTGGEIKAAGGAEDNGNGWDFPYAKAELDSDAKKVSASFEGSVRFLYPGHGIDMSFGGFAIEAEGTKGTLVADVTTPQGTSKDVEFATLDLGKADWSPEGDVVLLDKIPAKLTAAGAEQFENETTGSPYPAGTVLDPVTVALAVSDDARLPGGSGGSGSSGTGGGAAAGGGSVGGGSVGGGGALATTGSSAPAGALAAGAGVLAAAGAGAVFLARRRPGTGQA</sequence>